<evidence type="ECO:0000256" key="6">
    <source>
        <dbReference type="SAM" id="Phobius"/>
    </source>
</evidence>
<protein>
    <recommendedName>
        <fullName evidence="7">Rhodopsin domain-containing protein</fullName>
    </recommendedName>
</protein>
<sequence length="291" mass="33372">MPFTQVTFLAWILMLGVTFFTFVAARFYVRRHEMLSRFSIASDVFLLLSTVFVLAAICKMCYGLLHEFGVRRNHPEWEEWQIHNRIFTDSNDLALKFLYFLGLEYIVGLWCIKVAFVLFYWDMFSRTHGQKRLALYATSFFIPATFAAVIVKFFTHCRPVAISWDLKLIVKHGKRCTPNSAKSVQWLLSGSNIITDLMCTPLSLVSCHSLKNLNLTKEPTTYAVAFVFLIGMISISATIVRIMYFHQTGVFQPGFHGGITLQQHHNLELISSIEVLAALIAFCLPAFRFLL</sequence>
<feature type="transmembrane region" description="Helical" evidence="6">
    <location>
        <begin position="97"/>
        <end position="121"/>
    </location>
</feature>
<dbReference type="OrthoDB" id="5372266at2759"/>
<dbReference type="PANTHER" id="PTHR33048">
    <property type="entry name" value="PTH11-LIKE INTEGRAL MEMBRANE PROTEIN (AFU_ORTHOLOGUE AFUA_5G11245)"/>
    <property type="match status" value="1"/>
</dbReference>
<proteinExistence type="inferred from homology"/>
<evidence type="ECO:0000256" key="4">
    <source>
        <dbReference type="ARBA" id="ARBA00023136"/>
    </source>
</evidence>
<dbReference type="Proteomes" id="UP000244722">
    <property type="component" value="Unassembled WGS sequence"/>
</dbReference>
<evidence type="ECO:0000313" key="9">
    <source>
        <dbReference type="Proteomes" id="UP000244722"/>
    </source>
</evidence>
<evidence type="ECO:0000256" key="1">
    <source>
        <dbReference type="ARBA" id="ARBA00004141"/>
    </source>
</evidence>
<feature type="domain" description="Rhodopsin" evidence="7">
    <location>
        <begin position="26"/>
        <end position="291"/>
    </location>
</feature>
<keyword evidence="2 6" id="KW-0812">Transmembrane</keyword>
<evidence type="ECO:0000256" key="5">
    <source>
        <dbReference type="ARBA" id="ARBA00038359"/>
    </source>
</evidence>
<feature type="transmembrane region" description="Helical" evidence="6">
    <location>
        <begin position="6"/>
        <end position="28"/>
    </location>
</feature>
<keyword evidence="9" id="KW-1185">Reference proteome</keyword>
<gene>
    <name evidence="8" type="ORF">B9Z19DRAFT_1119319</name>
</gene>
<evidence type="ECO:0000256" key="3">
    <source>
        <dbReference type="ARBA" id="ARBA00022989"/>
    </source>
</evidence>
<dbReference type="PANTHER" id="PTHR33048:SF47">
    <property type="entry name" value="INTEGRAL MEMBRANE PROTEIN-RELATED"/>
    <property type="match status" value="1"/>
</dbReference>
<feature type="transmembrane region" description="Helical" evidence="6">
    <location>
        <begin position="40"/>
        <end position="65"/>
    </location>
</feature>
<feature type="transmembrane region" description="Helical" evidence="6">
    <location>
        <begin position="222"/>
        <end position="245"/>
    </location>
</feature>
<comment type="caution">
    <text evidence="8">The sequence shown here is derived from an EMBL/GenBank/DDBJ whole genome shotgun (WGS) entry which is preliminary data.</text>
</comment>
<dbReference type="STRING" id="42251.A0A2T7A6L9"/>
<accession>A0A2T7A6L9</accession>
<dbReference type="Pfam" id="PF20684">
    <property type="entry name" value="Fung_rhodopsin"/>
    <property type="match status" value="1"/>
</dbReference>
<keyword evidence="3 6" id="KW-1133">Transmembrane helix</keyword>
<keyword evidence="4 6" id="KW-0472">Membrane</keyword>
<dbReference type="InterPro" id="IPR049326">
    <property type="entry name" value="Rhodopsin_dom_fungi"/>
</dbReference>
<dbReference type="EMBL" id="NESQ01000013">
    <property type="protein sequence ID" value="PUU83386.1"/>
    <property type="molecule type" value="Genomic_DNA"/>
</dbReference>
<feature type="transmembrane region" description="Helical" evidence="6">
    <location>
        <begin position="133"/>
        <end position="154"/>
    </location>
</feature>
<dbReference type="GO" id="GO:0016020">
    <property type="term" value="C:membrane"/>
    <property type="evidence" value="ECO:0007669"/>
    <property type="project" value="UniProtKB-SubCell"/>
</dbReference>
<name>A0A2T7A6L9_TUBBO</name>
<dbReference type="InterPro" id="IPR052337">
    <property type="entry name" value="SAT4-like"/>
</dbReference>
<evidence type="ECO:0000259" key="7">
    <source>
        <dbReference type="Pfam" id="PF20684"/>
    </source>
</evidence>
<reference evidence="8 9" key="1">
    <citation type="submission" date="2017-04" db="EMBL/GenBank/DDBJ databases">
        <title>Draft genome sequence of Tuber borchii Vittad., a whitish edible truffle.</title>
        <authorList>
            <consortium name="DOE Joint Genome Institute"/>
            <person name="Murat C."/>
            <person name="Kuo A."/>
            <person name="Barry K.W."/>
            <person name="Clum A."/>
            <person name="Dockter R.B."/>
            <person name="Fauchery L."/>
            <person name="Iotti M."/>
            <person name="Kohler A."/>
            <person name="Labutti K."/>
            <person name="Lindquist E.A."/>
            <person name="Lipzen A."/>
            <person name="Ohm R.A."/>
            <person name="Wang M."/>
            <person name="Grigoriev I.V."/>
            <person name="Zambonelli A."/>
            <person name="Martin F.M."/>
        </authorList>
    </citation>
    <scope>NUCLEOTIDE SEQUENCE [LARGE SCALE GENOMIC DNA]</scope>
    <source>
        <strain evidence="8 9">Tbo3840</strain>
    </source>
</reference>
<organism evidence="8 9">
    <name type="scientific">Tuber borchii</name>
    <name type="common">White truffle</name>
    <dbReference type="NCBI Taxonomy" id="42251"/>
    <lineage>
        <taxon>Eukaryota</taxon>
        <taxon>Fungi</taxon>
        <taxon>Dikarya</taxon>
        <taxon>Ascomycota</taxon>
        <taxon>Pezizomycotina</taxon>
        <taxon>Pezizomycetes</taxon>
        <taxon>Pezizales</taxon>
        <taxon>Tuberaceae</taxon>
        <taxon>Tuber</taxon>
    </lineage>
</organism>
<evidence type="ECO:0000256" key="2">
    <source>
        <dbReference type="ARBA" id="ARBA00022692"/>
    </source>
</evidence>
<evidence type="ECO:0000313" key="8">
    <source>
        <dbReference type="EMBL" id="PUU83386.1"/>
    </source>
</evidence>
<dbReference type="AlphaFoldDB" id="A0A2T7A6L9"/>
<feature type="transmembrane region" description="Helical" evidence="6">
    <location>
        <begin position="266"/>
        <end position="287"/>
    </location>
</feature>
<comment type="subcellular location">
    <subcellularLocation>
        <location evidence="1">Membrane</location>
        <topology evidence="1">Multi-pass membrane protein</topology>
    </subcellularLocation>
</comment>
<comment type="similarity">
    <text evidence="5">Belongs to the SAT4 family.</text>
</comment>